<dbReference type="PROSITE" id="PS51751">
    <property type="entry name" value="EXPERA"/>
    <property type="match status" value="1"/>
</dbReference>
<evidence type="ECO:0000259" key="8">
    <source>
        <dbReference type="PROSITE" id="PS51751"/>
    </source>
</evidence>
<evidence type="ECO:0000256" key="5">
    <source>
        <dbReference type="ARBA" id="ARBA00022989"/>
    </source>
</evidence>
<feature type="transmembrane region" description="Helical" evidence="7">
    <location>
        <begin position="99"/>
        <end position="125"/>
    </location>
</feature>
<feature type="transmembrane region" description="Helical" evidence="7">
    <location>
        <begin position="12"/>
        <end position="32"/>
    </location>
</feature>
<comment type="subcellular location">
    <subcellularLocation>
        <location evidence="1">Endoplasmic reticulum membrane</location>
        <topology evidence="1">Multi-pass membrane protein</topology>
    </subcellularLocation>
</comment>
<dbReference type="InterPro" id="IPR051987">
    <property type="entry name" value="Sigma-2_receptor-like"/>
</dbReference>
<reference evidence="9 10" key="1">
    <citation type="journal article" date="2008" name="Nature">
        <title>The Phaeodactylum genome reveals the evolutionary history of diatom genomes.</title>
        <authorList>
            <person name="Bowler C."/>
            <person name="Allen A.E."/>
            <person name="Badger J.H."/>
            <person name="Grimwood J."/>
            <person name="Jabbari K."/>
            <person name="Kuo A."/>
            <person name="Maheswari U."/>
            <person name="Martens C."/>
            <person name="Maumus F."/>
            <person name="Otillar R.P."/>
            <person name="Rayko E."/>
            <person name="Salamov A."/>
            <person name="Vandepoele K."/>
            <person name="Beszteri B."/>
            <person name="Gruber A."/>
            <person name="Heijde M."/>
            <person name="Katinka M."/>
            <person name="Mock T."/>
            <person name="Valentin K."/>
            <person name="Verret F."/>
            <person name="Berges J.A."/>
            <person name="Brownlee C."/>
            <person name="Cadoret J.P."/>
            <person name="Chiovitti A."/>
            <person name="Choi C.J."/>
            <person name="Coesel S."/>
            <person name="De Martino A."/>
            <person name="Detter J.C."/>
            <person name="Durkin C."/>
            <person name="Falciatore A."/>
            <person name="Fournet J."/>
            <person name="Haruta M."/>
            <person name="Huysman M.J."/>
            <person name="Jenkins B.D."/>
            <person name="Jiroutova K."/>
            <person name="Jorgensen R.E."/>
            <person name="Joubert Y."/>
            <person name="Kaplan A."/>
            <person name="Kroger N."/>
            <person name="Kroth P.G."/>
            <person name="La Roche J."/>
            <person name="Lindquist E."/>
            <person name="Lommer M."/>
            <person name="Martin-Jezequel V."/>
            <person name="Lopez P.J."/>
            <person name="Lucas S."/>
            <person name="Mangogna M."/>
            <person name="McGinnis K."/>
            <person name="Medlin L.K."/>
            <person name="Montsant A."/>
            <person name="Oudot-Le Secq M.P."/>
            <person name="Napoli C."/>
            <person name="Obornik M."/>
            <person name="Parker M.S."/>
            <person name="Petit J.L."/>
            <person name="Porcel B.M."/>
            <person name="Poulsen N."/>
            <person name="Robison M."/>
            <person name="Rychlewski L."/>
            <person name="Rynearson T.A."/>
            <person name="Schmutz J."/>
            <person name="Shapiro H."/>
            <person name="Siaut M."/>
            <person name="Stanley M."/>
            <person name="Sussman M.R."/>
            <person name="Taylor A.R."/>
            <person name="Vardi A."/>
            <person name="von Dassow P."/>
            <person name="Vyverman W."/>
            <person name="Willis A."/>
            <person name="Wyrwicz L.S."/>
            <person name="Rokhsar D.S."/>
            <person name="Weissenbach J."/>
            <person name="Armbrust E.V."/>
            <person name="Green B.R."/>
            <person name="Van de Peer Y."/>
            <person name="Grigoriev I.V."/>
        </authorList>
    </citation>
    <scope>NUCLEOTIDE SEQUENCE [LARGE SCALE GENOMIC DNA]</scope>
    <source>
        <strain evidence="9 10">CCAP 1055/1</strain>
    </source>
</reference>
<dbReference type="Pfam" id="PF05241">
    <property type="entry name" value="EBP"/>
    <property type="match status" value="1"/>
</dbReference>
<dbReference type="EMBL" id="CM000613">
    <property type="protein sequence ID" value="EEC47573.1"/>
    <property type="molecule type" value="Genomic_DNA"/>
</dbReference>
<accession>B7G1V6</accession>
<evidence type="ECO:0000313" key="10">
    <source>
        <dbReference type="Proteomes" id="UP000000759"/>
    </source>
</evidence>
<organism evidence="9 10">
    <name type="scientific">Phaeodactylum tricornutum (strain CCAP 1055/1)</name>
    <dbReference type="NCBI Taxonomy" id="556484"/>
    <lineage>
        <taxon>Eukaryota</taxon>
        <taxon>Sar</taxon>
        <taxon>Stramenopiles</taxon>
        <taxon>Ochrophyta</taxon>
        <taxon>Bacillariophyta</taxon>
        <taxon>Bacillariophyceae</taxon>
        <taxon>Bacillariophycidae</taxon>
        <taxon>Naviculales</taxon>
        <taxon>Phaeodactylaceae</taxon>
        <taxon>Phaeodactylum</taxon>
    </lineage>
</organism>
<dbReference type="PANTHER" id="PTHR31204:SF1">
    <property type="entry name" value="SIGMA INTRACELLULAR RECEPTOR 2"/>
    <property type="match status" value="1"/>
</dbReference>
<evidence type="ECO:0000256" key="3">
    <source>
        <dbReference type="ARBA" id="ARBA00022692"/>
    </source>
</evidence>
<keyword evidence="3 7" id="KW-0812">Transmembrane</keyword>
<dbReference type="OMA" id="EFKDPMV"/>
<dbReference type="PANTHER" id="PTHR31204">
    <property type="entry name" value="SIGMA INTRACELLULAR RECEPTOR 2"/>
    <property type="match status" value="1"/>
</dbReference>
<feature type="domain" description="EXPERA" evidence="8">
    <location>
        <begin position="8"/>
        <end position="148"/>
    </location>
</feature>
<dbReference type="GO" id="GO:0005789">
    <property type="term" value="C:endoplasmic reticulum membrane"/>
    <property type="evidence" value="ECO:0007669"/>
    <property type="project" value="UniProtKB-SubCell"/>
</dbReference>
<dbReference type="STRING" id="556484.B7G1V6"/>
<dbReference type="RefSeq" id="XP_002180921.1">
    <property type="nucleotide sequence ID" value="XM_002180885.1"/>
</dbReference>
<evidence type="ECO:0000256" key="7">
    <source>
        <dbReference type="PIRNR" id="PIRNR031032"/>
    </source>
</evidence>
<keyword evidence="6 7" id="KW-0472">Membrane</keyword>
<keyword evidence="10" id="KW-1185">Reference proteome</keyword>
<dbReference type="OrthoDB" id="37223at2759"/>
<dbReference type="InterPro" id="IPR033118">
    <property type="entry name" value="EXPERA"/>
</dbReference>
<dbReference type="GeneID" id="7201741"/>
<dbReference type="KEGG" id="pti:PHATRDRAFT_36620"/>
<evidence type="ECO:0000313" key="9">
    <source>
        <dbReference type="EMBL" id="EEC47573.1"/>
    </source>
</evidence>
<dbReference type="InterPro" id="IPR016964">
    <property type="entry name" value="Sigma2_recept"/>
</dbReference>
<dbReference type="AlphaFoldDB" id="B7G1V6"/>
<evidence type="ECO:0000256" key="4">
    <source>
        <dbReference type="ARBA" id="ARBA00022824"/>
    </source>
</evidence>
<keyword evidence="4" id="KW-0256">Endoplasmic reticulum</keyword>
<dbReference type="Proteomes" id="UP000000759">
    <property type="component" value="Chromosome 10"/>
</dbReference>
<dbReference type="InParanoid" id="B7G1V6"/>
<dbReference type="HOGENOM" id="CLU_086812_1_0_1"/>
<feature type="transmembrane region" description="Helical" evidence="7">
    <location>
        <begin position="62"/>
        <end position="87"/>
    </location>
</feature>
<evidence type="ECO:0000256" key="2">
    <source>
        <dbReference type="ARBA" id="ARBA00009096"/>
    </source>
</evidence>
<sequence length="164" mass="18446">MKAFQGVTRTAFLGFFSSHIVFTVIVDLQALLPATLFPTPLRNLLAWYTATLKDPLMSDPPLWFQSLICFELVIQLPFFCTACYYLTKYRVLYPDKFRIACIAYSAHACTSMGPILASLATATALSTVERAVLVNLYLPYLIFPAWLLLASVFSSVPTERPKIY</sequence>
<gene>
    <name evidence="9" type="ORF">PHATRDRAFT_36620</name>
</gene>
<feature type="transmembrane region" description="Helical" evidence="7">
    <location>
        <begin position="137"/>
        <end position="156"/>
    </location>
</feature>
<dbReference type="PaxDb" id="2850-Phatr36620"/>
<comment type="similarity">
    <text evidence="2">Belongs to the TMEM97/sigma-2 receptor family.</text>
</comment>
<name>B7G1V6_PHATC</name>
<proteinExistence type="inferred from homology"/>
<dbReference type="PIRSF" id="PIRSF031032">
    <property type="entry name" value="TMP_97_prd"/>
    <property type="match status" value="1"/>
</dbReference>
<dbReference type="eggNOG" id="ENOG502QZGT">
    <property type="taxonomic scope" value="Eukaryota"/>
</dbReference>
<evidence type="ECO:0000256" key="6">
    <source>
        <dbReference type="ARBA" id="ARBA00023136"/>
    </source>
</evidence>
<keyword evidence="5 7" id="KW-1133">Transmembrane helix</keyword>
<reference evidence="10" key="2">
    <citation type="submission" date="2008-08" db="EMBL/GenBank/DDBJ databases">
        <authorList>
            <consortium name="Diatom Consortium"/>
            <person name="Grigoriev I."/>
            <person name="Grimwood J."/>
            <person name="Kuo A."/>
            <person name="Otillar R.P."/>
            <person name="Salamov A."/>
            <person name="Detter J.C."/>
            <person name="Lindquist E."/>
            <person name="Shapiro H."/>
            <person name="Lucas S."/>
            <person name="Glavina del Rio T."/>
            <person name="Pitluck S."/>
            <person name="Rokhsar D."/>
            <person name="Bowler C."/>
        </authorList>
    </citation>
    <scope>GENOME REANNOTATION</scope>
    <source>
        <strain evidence="10">CCAP 1055/1</strain>
    </source>
</reference>
<protein>
    <recommendedName>
        <fullName evidence="8">EXPERA domain-containing protein</fullName>
    </recommendedName>
</protein>
<evidence type="ECO:0000256" key="1">
    <source>
        <dbReference type="ARBA" id="ARBA00004477"/>
    </source>
</evidence>